<evidence type="ECO:0000313" key="2">
    <source>
        <dbReference type="Proteomes" id="UP000183567"/>
    </source>
</evidence>
<accession>A0A1J8QFB7</accession>
<sequence>EFKFLAGIVSTSKPTEDVSSRRCRLNGRLVFRDMANGGLRMQTLNNSMKGVENHSRVKSVVLNFTQTVEIPPQKYDELVV</sequence>
<gene>
    <name evidence="1" type="ORF">AZE42_00401</name>
</gene>
<reference evidence="1 2" key="1">
    <citation type="submission" date="2016-03" db="EMBL/GenBank/DDBJ databases">
        <title>Comparative genomics of the ectomycorrhizal sister species Rhizopogon vinicolor and Rhizopogon vesiculosus (Basidiomycota: Boletales) reveals a divergence of the mating type B locus.</title>
        <authorList>
            <person name="Mujic A.B."/>
            <person name="Kuo A."/>
            <person name="Tritt A."/>
            <person name="Lipzen A."/>
            <person name="Chen C."/>
            <person name="Johnson J."/>
            <person name="Sharma A."/>
            <person name="Barry K."/>
            <person name="Grigoriev I.V."/>
            <person name="Spatafora J.W."/>
        </authorList>
    </citation>
    <scope>NUCLEOTIDE SEQUENCE [LARGE SCALE GENOMIC DNA]</scope>
    <source>
        <strain evidence="1 2">AM-OR11-056</strain>
    </source>
</reference>
<organism evidence="1 2">
    <name type="scientific">Rhizopogon vesiculosus</name>
    <dbReference type="NCBI Taxonomy" id="180088"/>
    <lineage>
        <taxon>Eukaryota</taxon>
        <taxon>Fungi</taxon>
        <taxon>Dikarya</taxon>
        <taxon>Basidiomycota</taxon>
        <taxon>Agaricomycotina</taxon>
        <taxon>Agaricomycetes</taxon>
        <taxon>Agaricomycetidae</taxon>
        <taxon>Boletales</taxon>
        <taxon>Suillineae</taxon>
        <taxon>Rhizopogonaceae</taxon>
        <taxon>Rhizopogon</taxon>
    </lineage>
</organism>
<comment type="caution">
    <text evidence="1">The sequence shown here is derived from an EMBL/GenBank/DDBJ whole genome shotgun (WGS) entry which is preliminary data.</text>
</comment>
<protein>
    <submittedName>
        <fullName evidence="1">Uncharacterized protein</fullName>
    </submittedName>
</protein>
<dbReference type="Proteomes" id="UP000183567">
    <property type="component" value="Unassembled WGS sequence"/>
</dbReference>
<keyword evidence="2" id="KW-1185">Reference proteome</keyword>
<name>A0A1J8QFB7_9AGAM</name>
<feature type="non-terminal residue" evidence="1">
    <location>
        <position position="1"/>
    </location>
</feature>
<proteinExistence type="predicted"/>
<dbReference type="EMBL" id="LVVM01001096">
    <property type="protein sequence ID" value="OJA19351.1"/>
    <property type="molecule type" value="Genomic_DNA"/>
</dbReference>
<dbReference type="AlphaFoldDB" id="A0A1J8QFB7"/>
<evidence type="ECO:0000313" key="1">
    <source>
        <dbReference type="EMBL" id="OJA19351.1"/>
    </source>
</evidence>